<name>A0A7M7T704_NASVI</name>
<accession>A0A7M7T704</accession>
<protein>
    <recommendedName>
        <fullName evidence="6">THAP-type domain-containing protein</fullName>
    </recommendedName>
</protein>
<dbReference type="RefSeq" id="XP_031778945.1">
    <property type="nucleotide sequence ID" value="XM_031923085.2"/>
</dbReference>
<dbReference type="SUPFAM" id="SSF57716">
    <property type="entry name" value="Glucocorticoid receptor-like (DNA-binding domain)"/>
    <property type="match status" value="1"/>
</dbReference>
<dbReference type="GO" id="GO:0003677">
    <property type="term" value="F:DNA binding"/>
    <property type="evidence" value="ECO:0007669"/>
    <property type="project" value="UniProtKB-UniRule"/>
</dbReference>
<evidence type="ECO:0000256" key="5">
    <source>
        <dbReference type="PROSITE-ProRule" id="PRU00309"/>
    </source>
</evidence>
<dbReference type="Proteomes" id="UP000002358">
    <property type="component" value="Chromosome 2"/>
</dbReference>
<evidence type="ECO:0000256" key="1">
    <source>
        <dbReference type="ARBA" id="ARBA00022723"/>
    </source>
</evidence>
<keyword evidence="2 5" id="KW-0863">Zinc-finger</keyword>
<dbReference type="KEGG" id="nvi:100679454"/>
<dbReference type="InParanoid" id="A0A7M7T704"/>
<evidence type="ECO:0000313" key="8">
    <source>
        <dbReference type="Proteomes" id="UP000002358"/>
    </source>
</evidence>
<keyword evidence="8" id="KW-1185">Reference proteome</keyword>
<evidence type="ECO:0000256" key="2">
    <source>
        <dbReference type="ARBA" id="ARBA00022771"/>
    </source>
</evidence>
<dbReference type="EnsemblMetazoa" id="XM_031923085">
    <property type="protein sequence ID" value="XP_031778945"/>
    <property type="gene ID" value="LOC100679454"/>
</dbReference>
<dbReference type="GO" id="GO:0008270">
    <property type="term" value="F:zinc ion binding"/>
    <property type="evidence" value="ECO:0007669"/>
    <property type="project" value="UniProtKB-KW"/>
</dbReference>
<evidence type="ECO:0000256" key="4">
    <source>
        <dbReference type="ARBA" id="ARBA00023125"/>
    </source>
</evidence>
<keyword evidence="3" id="KW-0862">Zinc</keyword>
<organism evidence="7 8">
    <name type="scientific">Nasonia vitripennis</name>
    <name type="common">Parasitic wasp</name>
    <dbReference type="NCBI Taxonomy" id="7425"/>
    <lineage>
        <taxon>Eukaryota</taxon>
        <taxon>Metazoa</taxon>
        <taxon>Ecdysozoa</taxon>
        <taxon>Arthropoda</taxon>
        <taxon>Hexapoda</taxon>
        <taxon>Insecta</taxon>
        <taxon>Pterygota</taxon>
        <taxon>Neoptera</taxon>
        <taxon>Endopterygota</taxon>
        <taxon>Hymenoptera</taxon>
        <taxon>Apocrita</taxon>
        <taxon>Proctotrupomorpha</taxon>
        <taxon>Chalcidoidea</taxon>
        <taxon>Pteromalidae</taxon>
        <taxon>Pteromalinae</taxon>
        <taxon>Nasonia</taxon>
    </lineage>
</organism>
<dbReference type="Pfam" id="PF05485">
    <property type="entry name" value="THAP"/>
    <property type="match status" value="1"/>
</dbReference>
<dbReference type="OrthoDB" id="7687786at2759"/>
<dbReference type="AlphaFoldDB" id="A0A7M7T704"/>
<dbReference type="PROSITE" id="PS50950">
    <property type="entry name" value="ZF_THAP"/>
    <property type="match status" value="1"/>
</dbReference>
<keyword evidence="4 5" id="KW-0238">DNA-binding</keyword>
<dbReference type="InterPro" id="IPR006612">
    <property type="entry name" value="THAP_Znf"/>
</dbReference>
<evidence type="ECO:0000256" key="3">
    <source>
        <dbReference type="ARBA" id="ARBA00022833"/>
    </source>
</evidence>
<reference evidence="7" key="1">
    <citation type="submission" date="2021-01" db="UniProtKB">
        <authorList>
            <consortium name="EnsemblMetazoa"/>
        </authorList>
    </citation>
    <scope>IDENTIFICATION</scope>
</reference>
<sequence length="214" mass="24980">MRNRTCCVVNCKNTDKNNPDLKFYSFPRAQYKREQRKLRINAVKRQNPDGSKWEPTDNPKICSAHFIGNAKSNNQYSPSYYPTRFPDIYKKSKSCEEGKVGRFERFMRRRSESKKNLVNKESNDSINSTILTNTCSSAIQTDDLEHNMDTYYEESSTESEVQMNEKTFCSQECQVDFFSTPNDNSKTLICNRYVNNNVCDAETYTEIIIELKHS</sequence>
<feature type="domain" description="THAP-type" evidence="6">
    <location>
        <begin position="1"/>
        <end position="85"/>
    </location>
</feature>
<proteinExistence type="predicted"/>
<evidence type="ECO:0000313" key="7">
    <source>
        <dbReference type="EnsemblMetazoa" id="XP_031778945"/>
    </source>
</evidence>
<dbReference type="SMART" id="SM00980">
    <property type="entry name" value="THAP"/>
    <property type="match status" value="1"/>
</dbReference>
<dbReference type="GeneID" id="100679454"/>
<evidence type="ECO:0000259" key="6">
    <source>
        <dbReference type="PROSITE" id="PS50950"/>
    </source>
</evidence>
<keyword evidence="1" id="KW-0479">Metal-binding</keyword>